<dbReference type="PANTHER" id="PTHR43110:SF1">
    <property type="entry name" value="THIOL PEROXIDASE"/>
    <property type="match status" value="1"/>
</dbReference>
<reference evidence="10 11" key="1">
    <citation type="submission" date="2017-02" db="EMBL/GenBank/DDBJ databases">
        <title>Complete genome sequence of the drought resistance-promoting endophyte Pantoea alhagi LTYR-11Z.</title>
        <authorList>
            <person name="Zhang L."/>
        </authorList>
    </citation>
    <scope>NUCLEOTIDE SEQUENCE [LARGE SCALE GENOMIC DNA]</scope>
    <source>
        <strain evidence="10 11">LTYR-11Z</strain>
    </source>
</reference>
<dbReference type="InterPro" id="IPR013766">
    <property type="entry name" value="Thioredoxin_domain"/>
</dbReference>
<comment type="similarity">
    <text evidence="8">Belongs to the peroxiredoxin family. Tpx subfamily.</text>
</comment>
<dbReference type="GO" id="GO:0034599">
    <property type="term" value="P:cellular response to oxidative stress"/>
    <property type="evidence" value="ECO:0007669"/>
    <property type="project" value="UniProtKB-ARBA"/>
</dbReference>
<dbReference type="HAMAP" id="MF_00269">
    <property type="entry name" value="Tpx"/>
    <property type="match status" value="1"/>
</dbReference>
<dbReference type="NCBIfam" id="NF001808">
    <property type="entry name" value="PRK00522.1"/>
    <property type="match status" value="1"/>
</dbReference>
<dbReference type="EC" id="1.11.1.24" evidence="8"/>
<dbReference type="EMBL" id="CP019706">
    <property type="protein sequence ID" value="ARJ43593.1"/>
    <property type="molecule type" value="Genomic_DNA"/>
</dbReference>
<accession>A0A1W6B997</accession>
<feature type="active site" description="Cysteine sulfenic acid (-SOH) intermediate" evidence="8">
    <location>
        <position position="61"/>
    </location>
</feature>
<dbReference type="SUPFAM" id="SSF52833">
    <property type="entry name" value="Thioredoxin-like"/>
    <property type="match status" value="1"/>
</dbReference>
<dbReference type="PANTHER" id="PTHR43110">
    <property type="entry name" value="THIOL PEROXIDASE"/>
    <property type="match status" value="1"/>
</dbReference>
<dbReference type="PROSITE" id="PS01265">
    <property type="entry name" value="TPX"/>
    <property type="match status" value="1"/>
</dbReference>
<keyword evidence="5 8" id="KW-1015">Disulfide bond</keyword>
<evidence type="ECO:0000256" key="5">
    <source>
        <dbReference type="ARBA" id="ARBA00023157"/>
    </source>
</evidence>
<name>A0A1W6B997_9GAMM</name>
<dbReference type="FunFam" id="3.40.30.10:FF:000056">
    <property type="entry name" value="Thiol peroxidase"/>
    <property type="match status" value="1"/>
</dbReference>
<dbReference type="AlphaFoldDB" id="A0A1W6B997"/>
<keyword evidence="3 8" id="KW-0049">Antioxidant</keyword>
<dbReference type="PROSITE" id="PS51352">
    <property type="entry name" value="THIOREDOXIN_2"/>
    <property type="match status" value="1"/>
</dbReference>
<sequence length="167" mass="17609">MSQTVHFQGNPVSVAGQLPQAGEKAKPFTLVAKNLADVSLSEYAGKRKVLNIFPSIDTGVCAASVRKFNQLAGDMENAVVLCISADLPFAQSRFCGSDGLSNVVTLSTLRGGNFKDDYGVAIADGPLQGLTARAVVVLDENDTVLYSQLVNEITTEPDYDAALAALK</sequence>
<comment type="miscellaneous">
    <text evidence="8">The active site is a conserved redox-active cysteine residue, the peroxidatic cysteine (C(P)), which makes the nucleophilic attack on the peroxide substrate. The peroxide oxidizes the C(P)-SH to cysteine sulfenic acid (C(P)-SOH), which then reacts with another cysteine residue, the resolving cysteine (C(R)), to form a disulfide bridge. The disulfide is subsequently reduced by an appropriate electron donor to complete the catalytic cycle. In this atypical 2-Cys peroxiredoxin, C(R) is present in the same subunit to form an intramolecular disulfide. The disulfide is subsequently reduced by thioredoxin.</text>
</comment>
<keyword evidence="2 8" id="KW-0575">Peroxidase</keyword>
<protein>
    <recommendedName>
        <fullName evidence="8">Thiol peroxidase</fullName>
        <shortName evidence="8">Tpx</shortName>
        <ecNumber evidence="8">1.11.1.24</ecNumber>
    </recommendedName>
    <alternativeName>
        <fullName evidence="8">Peroxiredoxin tpx</fullName>
        <shortName evidence="8">Prx</shortName>
    </alternativeName>
    <alternativeName>
        <fullName evidence="8">Thioredoxin peroxidase</fullName>
    </alternativeName>
    <alternativeName>
        <fullName evidence="8">Thioredoxin-dependent peroxiredoxin</fullName>
    </alternativeName>
</protein>
<evidence type="ECO:0000256" key="3">
    <source>
        <dbReference type="ARBA" id="ARBA00022862"/>
    </source>
</evidence>
<keyword evidence="6 8" id="KW-0676">Redox-active center</keyword>
<comment type="catalytic activity">
    <reaction evidence="7 8">
        <text>a hydroperoxide + [thioredoxin]-dithiol = an alcohol + [thioredoxin]-disulfide + H2O</text>
        <dbReference type="Rhea" id="RHEA:62620"/>
        <dbReference type="Rhea" id="RHEA-COMP:10698"/>
        <dbReference type="Rhea" id="RHEA-COMP:10700"/>
        <dbReference type="ChEBI" id="CHEBI:15377"/>
        <dbReference type="ChEBI" id="CHEBI:29950"/>
        <dbReference type="ChEBI" id="CHEBI:30879"/>
        <dbReference type="ChEBI" id="CHEBI:35924"/>
        <dbReference type="ChEBI" id="CHEBI:50058"/>
        <dbReference type="EC" id="1.11.1.24"/>
    </reaction>
</comment>
<dbReference type="InterPro" id="IPR018219">
    <property type="entry name" value="Tpx_CS"/>
</dbReference>
<comment type="function">
    <text evidence="8">Thiol-specific peroxidase that catalyzes the reduction of hydrogen peroxide and organic hydroperoxides to water and alcohols, respectively. Plays a role in cell protection against oxidative stress by detoxifying peroxides.</text>
</comment>
<dbReference type="RefSeq" id="WP_085071647.1">
    <property type="nucleotide sequence ID" value="NZ_CP019706.1"/>
</dbReference>
<evidence type="ECO:0000256" key="1">
    <source>
        <dbReference type="ARBA" id="ARBA00011738"/>
    </source>
</evidence>
<proteinExistence type="inferred from homology"/>
<comment type="subunit">
    <text evidence="1 8">Homodimer.</text>
</comment>
<dbReference type="GO" id="GO:0008379">
    <property type="term" value="F:thioredoxin peroxidase activity"/>
    <property type="evidence" value="ECO:0007669"/>
    <property type="project" value="UniProtKB-UniRule"/>
</dbReference>
<dbReference type="CDD" id="cd03014">
    <property type="entry name" value="PRX_Atyp2cys"/>
    <property type="match status" value="1"/>
</dbReference>
<dbReference type="Gene3D" id="3.40.30.10">
    <property type="entry name" value="Glutaredoxin"/>
    <property type="match status" value="1"/>
</dbReference>
<evidence type="ECO:0000259" key="9">
    <source>
        <dbReference type="PROSITE" id="PS51352"/>
    </source>
</evidence>
<dbReference type="Pfam" id="PF08534">
    <property type="entry name" value="Redoxin"/>
    <property type="match status" value="1"/>
</dbReference>
<dbReference type="InterPro" id="IPR002065">
    <property type="entry name" value="TPX"/>
</dbReference>
<dbReference type="STRING" id="1891675.B1H58_17120"/>
<keyword evidence="11" id="KW-1185">Reference proteome</keyword>
<dbReference type="KEGG" id="palh:B1H58_17120"/>
<evidence type="ECO:0000313" key="11">
    <source>
        <dbReference type="Proteomes" id="UP000192900"/>
    </source>
</evidence>
<evidence type="ECO:0000256" key="6">
    <source>
        <dbReference type="ARBA" id="ARBA00023284"/>
    </source>
</evidence>
<gene>
    <name evidence="8" type="primary">tpx</name>
    <name evidence="10" type="ORF">B1H58_17120</name>
</gene>
<evidence type="ECO:0000313" key="10">
    <source>
        <dbReference type="EMBL" id="ARJ43593.1"/>
    </source>
</evidence>
<evidence type="ECO:0000256" key="7">
    <source>
        <dbReference type="ARBA" id="ARBA00049091"/>
    </source>
</evidence>
<evidence type="ECO:0000256" key="4">
    <source>
        <dbReference type="ARBA" id="ARBA00023002"/>
    </source>
</evidence>
<dbReference type="OrthoDB" id="9781543at2"/>
<feature type="disulfide bond" description="Redox-active" evidence="8">
    <location>
        <begin position="61"/>
        <end position="95"/>
    </location>
</feature>
<evidence type="ECO:0000256" key="2">
    <source>
        <dbReference type="ARBA" id="ARBA00022559"/>
    </source>
</evidence>
<feature type="domain" description="Thioredoxin" evidence="9">
    <location>
        <begin position="19"/>
        <end position="167"/>
    </location>
</feature>
<dbReference type="InterPro" id="IPR013740">
    <property type="entry name" value="Redoxin"/>
</dbReference>
<dbReference type="InterPro" id="IPR050455">
    <property type="entry name" value="Tpx_Peroxidase_subfamily"/>
</dbReference>
<evidence type="ECO:0000256" key="8">
    <source>
        <dbReference type="HAMAP-Rule" id="MF_00269"/>
    </source>
</evidence>
<organism evidence="10 11">
    <name type="scientific">Pantoea alhagi</name>
    <dbReference type="NCBI Taxonomy" id="1891675"/>
    <lineage>
        <taxon>Bacteria</taxon>
        <taxon>Pseudomonadati</taxon>
        <taxon>Pseudomonadota</taxon>
        <taxon>Gammaproteobacteria</taxon>
        <taxon>Enterobacterales</taxon>
        <taxon>Erwiniaceae</taxon>
        <taxon>Pantoea</taxon>
    </lineage>
</organism>
<dbReference type="InterPro" id="IPR036249">
    <property type="entry name" value="Thioredoxin-like_sf"/>
</dbReference>
<keyword evidence="4 8" id="KW-0560">Oxidoreductase</keyword>
<dbReference type="Proteomes" id="UP000192900">
    <property type="component" value="Chromosome"/>
</dbReference>